<accession>A0ABD1ZR21</accession>
<dbReference type="EMBL" id="JBHFFA010000001">
    <property type="protein sequence ID" value="KAL2652609.1"/>
    <property type="molecule type" value="Genomic_DNA"/>
</dbReference>
<evidence type="ECO:0000313" key="2">
    <source>
        <dbReference type="EMBL" id="KAL2652609.1"/>
    </source>
</evidence>
<dbReference type="Proteomes" id="UP001605036">
    <property type="component" value="Unassembled WGS sequence"/>
</dbReference>
<organism evidence="2 3">
    <name type="scientific">Riccia fluitans</name>
    <dbReference type="NCBI Taxonomy" id="41844"/>
    <lineage>
        <taxon>Eukaryota</taxon>
        <taxon>Viridiplantae</taxon>
        <taxon>Streptophyta</taxon>
        <taxon>Embryophyta</taxon>
        <taxon>Marchantiophyta</taxon>
        <taxon>Marchantiopsida</taxon>
        <taxon>Marchantiidae</taxon>
        <taxon>Marchantiales</taxon>
        <taxon>Ricciaceae</taxon>
        <taxon>Riccia</taxon>
    </lineage>
</organism>
<reference evidence="2 3" key="1">
    <citation type="submission" date="2024-09" db="EMBL/GenBank/DDBJ databases">
        <title>Chromosome-scale assembly of Riccia fluitans.</title>
        <authorList>
            <person name="Paukszto L."/>
            <person name="Sawicki J."/>
            <person name="Karawczyk K."/>
            <person name="Piernik-Szablinska J."/>
            <person name="Szczecinska M."/>
            <person name="Mazdziarz M."/>
        </authorList>
    </citation>
    <scope>NUCLEOTIDE SEQUENCE [LARGE SCALE GENOMIC DNA]</scope>
    <source>
        <strain evidence="2">Rf_01</strain>
        <tissue evidence="2">Aerial parts of the thallus</tissue>
    </source>
</reference>
<comment type="caution">
    <text evidence="2">The sequence shown here is derived from an EMBL/GenBank/DDBJ whole genome shotgun (WGS) entry which is preliminary data.</text>
</comment>
<gene>
    <name evidence="2" type="ORF">R1flu_020737</name>
</gene>
<sequence>MTQNTATVVSEVQTMSKLNAAARLEASRDESKPTQKKQGPKRSFDVSLIVGIVRADIQMQVFELLTAYIEKEAYLGMVSLERGDANLQLHTQGVLTFTTSSTKALKSDILEATGWEETAPPGS</sequence>
<keyword evidence="3" id="KW-1185">Reference proteome</keyword>
<evidence type="ECO:0000313" key="3">
    <source>
        <dbReference type="Proteomes" id="UP001605036"/>
    </source>
</evidence>
<name>A0ABD1ZR21_9MARC</name>
<evidence type="ECO:0000256" key="1">
    <source>
        <dbReference type="SAM" id="MobiDB-lite"/>
    </source>
</evidence>
<feature type="region of interest" description="Disordered" evidence="1">
    <location>
        <begin position="20"/>
        <end position="42"/>
    </location>
</feature>
<protein>
    <submittedName>
        <fullName evidence="2">Uncharacterized protein</fullName>
    </submittedName>
</protein>
<dbReference type="AlphaFoldDB" id="A0ABD1ZR21"/>
<proteinExistence type="predicted"/>